<evidence type="ECO:0000256" key="2">
    <source>
        <dbReference type="ARBA" id="ARBA00022741"/>
    </source>
</evidence>
<dbReference type="RefSeq" id="WP_015758247.1">
    <property type="nucleotide sequence ID" value="NC_013216.1"/>
</dbReference>
<dbReference type="GO" id="GO:0016787">
    <property type="term" value="F:hydrolase activity"/>
    <property type="evidence" value="ECO:0007669"/>
    <property type="project" value="UniProtKB-KW"/>
</dbReference>
<dbReference type="GO" id="GO:0005524">
    <property type="term" value="F:ATP binding"/>
    <property type="evidence" value="ECO:0007669"/>
    <property type="project" value="UniProtKB-KW"/>
</dbReference>
<dbReference type="SUPFAM" id="SSF52540">
    <property type="entry name" value="P-loop containing nucleoside triphosphate hydrolases"/>
    <property type="match status" value="1"/>
</dbReference>
<keyword evidence="4 9" id="KW-0347">Helicase</keyword>
<dbReference type="Proteomes" id="UP000002217">
    <property type="component" value="Chromosome"/>
</dbReference>
<dbReference type="PANTHER" id="PTHR43788">
    <property type="entry name" value="DNA2/NAM7 HELICASE FAMILY MEMBER"/>
    <property type="match status" value="1"/>
</dbReference>
<evidence type="ECO:0000256" key="4">
    <source>
        <dbReference type="ARBA" id="ARBA00022806"/>
    </source>
</evidence>
<sequence>MDIDKYDFAANVLKYWYLVEFLDQANFPVESKENQDNNKKVADGKTNWRKQITIYHSFSPKEKGPVVAFEDDSQTYPAHLEMSDEVCICMGKVRRGECDEYLKQKFGLGDDAVEKDYSKICLIGLKCDSQGTYIEKSLSISPLIWGIARLQHCTGKVSNEDLAKFLLLNDYGIDMSSMEEQLMHSDADGKRSGQALSSELLQQLFYSVANSYILPLFSSSDSVTSEGVMIYKRYQSEEDKAKDDDSLYFTDLGKSFFTNDLQMILNSNILRRSLRSKDAAQEAFIDYIVGAYAEEHKETNWIDFSKRVDIRKVWEGSNQNGREDFFNRYFDVALAPTGKWPSKYMPAFMQQLAVNFGMHAEDIGRPIFSVNGPPGTGKTTLLKEIIAGNLVERVKLLVGCSDPDDAFVEKRFHDGDKSKNGYSNYHNVYYELKNSEIKKYGMLVASCNNAAVENITKELPDGTALCKGLMADEKDDPAVCSGLDEVRKLFDIQEATHIEDHKVWNDEQNQYCFESYSDIYFTKYANDMVASKPKTEQNCWGIISAPFGKASNITHYAQKVLLPYIRDFGTNDKITERKGQYTEAVRQFKNQLATVEGIQRRIGTVSRARCDFLKKKSELEQQCSHLFETIEKNRQHIKQLQAKTAELEHQQQELAAAEQEATQTAGSLQTQKERQSNLIQESVSNIQDVRQEIMELEGKRGVKDWFFGLIGKVSMLTKTINEKYSELSQKEEIYNKHNNQLQQILMQMQAQKKRCDELSLQAERINQERQEAIDLVKTSTAQMDQMHQSIADAKNEIKKVQVEYQSILQAAKKAEDILHQMTVLDEAFWQMYDSKLEVKNTKAQVLNPWFTIEYNREREKLFHLALQVHKNFLLASKSCLFNIKNLALMWRLIEDNEGKLVTFSPRDRESCFSALLNTVFLLTPVLSTTFASVGSMLSDIKQRGEIGLLIIDEAGQAQPQMALGTLYRCQRAIVVGDPKQVEPVVTAEMDTIKKIICNDENRLYQSKSHSVQEFADRINPIGTYYTEPSGEHKSWVGCPLVVHRRCISPMYEISNAISYDNTMKQQTQKPKPEDEANFCLESSRWINVCGTENNSKAKDHYVKTQGQKAIELILQAFSKTEETPSLYVISPFTTVKEGLKKELKNSPEYRDNRRIKDWAETHIGTVHTFQGKEADEVIFLLGCDKNALFAVRWVNTNIVNVAVTRARYRLYIIGDYIVWQHSNVMQQVKCIMDSYAIRALHEIADHPESAANQSQVKSLLKQIPSGKSFQVEDEINDVMVSTFLKAISDIWTDQNNLPKEDLATFGLSRLHLQRIEPKVEQGITWGLKLYSLFALLKDRYQLEHMDYSCSGIMLCKAMELQLKDCLLPSFQKLFPNLSTNRTRLSQIQPEKATVGTFTQVLKEESKREQLVQRQATHNNELCDKKWWDTYYRDLLDFRELRNACCHSGYFGWGKVEELINNLFTNGEFLKTTVGKSL</sequence>
<proteinExistence type="inferred from homology"/>
<evidence type="ECO:0000256" key="3">
    <source>
        <dbReference type="ARBA" id="ARBA00022801"/>
    </source>
</evidence>
<dbReference type="InterPro" id="IPR041679">
    <property type="entry name" value="DNA2/NAM7-like_C"/>
</dbReference>
<reference evidence="9 10" key="1">
    <citation type="journal article" date="2009" name="Stand. Genomic Sci.">
        <title>Complete genome sequence of Desulfotomaculum acetoxidans type strain (5575).</title>
        <authorList>
            <person name="Spring S."/>
            <person name="Lapidus A."/>
            <person name="Schroder M."/>
            <person name="Gleim D."/>
            <person name="Sims D."/>
            <person name="Meincke L."/>
            <person name="Glavina Del Rio T."/>
            <person name="Tice H."/>
            <person name="Copeland A."/>
            <person name="Cheng J.F."/>
            <person name="Lucas S."/>
            <person name="Chen F."/>
            <person name="Nolan M."/>
            <person name="Bruce D."/>
            <person name="Goodwin L."/>
            <person name="Pitluck S."/>
            <person name="Ivanova N."/>
            <person name="Mavromatis K."/>
            <person name="Mikhailova N."/>
            <person name="Pati A."/>
            <person name="Chen A."/>
            <person name="Palaniappan K."/>
            <person name="Land M."/>
            <person name="Hauser L."/>
            <person name="Chang Y.J."/>
            <person name="Jeffries C.D."/>
            <person name="Chain P."/>
            <person name="Saunders E."/>
            <person name="Brettin T."/>
            <person name="Detter J.C."/>
            <person name="Goker M."/>
            <person name="Bristow J."/>
            <person name="Eisen J.A."/>
            <person name="Markowitz V."/>
            <person name="Hugenholtz P."/>
            <person name="Kyrpides N.C."/>
            <person name="Klenk H.P."/>
            <person name="Han C."/>
        </authorList>
    </citation>
    <scope>NUCLEOTIDE SEQUENCE [LARGE SCALE GENOMIC DNA]</scope>
    <source>
        <strain evidence="10">ATCC 49208 / DSM 771 / VKM B-1644</strain>
    </source>
</reference>
<keyword evidence="3" id="KW-0378">Hydrolase</keyword>
<dbReference type="EMBL" id="CP001720">
    <property type="protein sequence ID" value="ACV63554.1"/>
    <property type="molecule type" value="Genomic_DNA"/>
</dbReference>
<dbReference type="PANTHER" id="PTHR43788:SF8">
    <property type="entry name" value="DNA-BINDING PROTEIN SMUBP-2"/>
    <property type="match status" value="1"/>
</dbReference>
<dbReference type="InterPro" id="IPR041677">
    <property type="entry name" value="DNA2/NAM7_AAA_11"/>
</dbReference>
<gene>
    <name evidence="9" type="ordered locus">Dtox_2785</name>
</gene>
<evidence type="ECO:0000259" key="8">
    <source>
        <dbReference type="Pfam" id="PF13087"/>
    </source>
</evidence>
<feature type="coiled-coil region" evidence="6">
    <location>
        <begin position="630"/>
        <end position="699"/>
    </location>
</feature>
<evidence type="ECO:0000313" key="9">
    <source>
        <dbReference type="EMBL" id="ACV63554.1"/>
    </source>
</evidence>
<feature type="coiled-coil region" evidence="6">
    <location>
        <begin position="727"/>
        <end position="810"/>
    </location>
</feature>
<name>C8W1T3_DESAS</name>
<dbReference type="InterPro" id="IPR050534">
    <property type="entry name" value="Coronavir_polyprotein_1ab"/>
</dbReference>
<dbReference type="STRING" id="485916.Dtox_2785"/>
<protein>
    <submittedName>
        <fullName evidence="9">Superfamily I DNA and RNA helicase and helicase subunits-like protein</fullName>
    </submittedName>
</protein>
<feature type="domain" description="DNA2/NAM7 helicase-like C-terminal" evidence="8">
    <location>
        <begin position="1043"/>
        <end position="1215"/>
    </location>
</feature>
<evidence type="ECO:0000259" key="7">
    <source>
        <dbReference type="Pfam" id="PF13086"/>
    </source>
</evidence>
<evidence type="ECO:0000256" key="1">
    <source>
        <dbReference type="ARBA" id="ARBA00007913"/>
    </source>
</evidence>
<keyword evidence="5" id="KW-0067">ATP-binding</keyword>
<keyword evidence="2" id="KW-0547">Nucleotide-binding</keyword>
<keyword evidence="6" id="KW-0175">Coiled coil</keyword>
<dbReference type="InterPro" id="IPR027417">
    <property type="entry name" value="P-loop_NTPase"/>
</dbReference>
<dbReference type="GO" id="GO:0043139">
    <property type="term" value="F:5'-3' DNA helicase activity"/>
    <property type="evidence" value="ECO:0007669"/>
    <property type="project" value="TreeGrafter"/>
</dbReference>
<evidence type="ECO:0000256" key="6">
    <source>
        <dbReference type="SAM" id="Coils"/>
    </source>
</evidence>
<comment type="similarity">
    <text evidence="1">Belongs to the DNA2/NAM7 helicase family.</text>
</comment>
<evidence type="ECO:0000256" key="5">
    <source>
        <dbReference type="ARBA" id="ARBA00022840"/>
    </source>
</evidence>
<evidence type="ECO:0000313" key="10">
    <source>
        <dbReference type="Proteomes" id="UP000002217"/>
    </source>
</evidence>
<dbReference type="eggNOG" id="COG1112">
    <property type="taxonomic scope" value="Bacteria"/>
</dbReference>
<dbReference type="Pfam" id="PF13086">
    <property type="entry name" value="AAA_11"/>
    <property type="match status" value="1"/>
</dbReference>
<feature type="domain" description="DNA2/NAM7 helicase helicase" evidence="7">
    <location>
        <begin position="925"/>
        <end position="986"/>
    </location>
</feature>
<keyword evidence="10" id="KW-1185">Reference proteome</keyword>
<dbReference type="Pfam" id="PF13087">
    <property type="entry name" value="AAA_12"/>
    <property type="match status" value="1"/>
</dbReference>
<dbReference type="KEGG" id="dae:Dtox_2785"/>
<dbReference type="Gene3D" id="3.40.50.300">
    <property type="entry name" value="P-loop containing nucleotide triphosphate hydrolases"/>
    <property type="match status" value="3"/>
</dbReference>
<dbReference type="HOGENOM" id="CLU_004155_0_1_9"/>
<accession>C8W1T3</accession>
<organism evidence="9 10">
    <name type="scientific">Desulfofarcimen acetoxidans (strain ATCC 49208 / DSM 771 / KCTC 5769 / VKM B-1644 / 5575)</name>
    <name type="common">Desulfotomaculum acetoxidans</name>
    <dbReference type="NCBI Taxonomy" id="485916"/>
    <lineage>
        <taxon>Bacteria</taxon>
        <taxon>Bacillati</taxon>
        <taxon>Bacillota</taxon>
        <taxon>Clostridia</taxon>
        <taxon>Eubacteriales</taxon>
        <taxon>Peptococcaceae</taxon>
        <taxon>Desulfofarcimen</taxon>
    </lineage>
</organism>